<feature type="compositionally biased region" description="Basic and acidic residues" evidence="1">
    <location>
        <begin position="169"/>
        <end position="182"/>
    </location>
</feature>
<reference evidence="2" key="1">
    <citation type="submission" date="2021-03" db="EMBL/GenBank/DDBJ databases">
        <authorList>
            <person name="Tran Van P."/>
        </authorList>
    </citation>
    <scope>NUCLEOTIDE SEQUENCE</scope>
</reference>
<dbReference type="Proteomes" id="UP001153148">
    <property type="component" value="Unassembled WGS sequence"/>
</dbReference>
<evidence type="ECO:0000313" key="2">
    <source>
        <dbReference type="EMBL" id="CAG2062180.1"/>
    </source>
</evidence>
<dbReference type="EMBL" id="CAJPIN010018977">
    <property type="protein sequence ID" value="CAG2062180.1"/>
    <property type="molecule type" value="Genomic_DNA"/>
</dbReference>
<feature type="region of interest" description="Disordered" evidence="1">
    <location>
        <begin position="1"/>
        <end position="73"/>
    </location>
</feature>
<keyword evidence="3" id="KW-1185">Reference proteome</keyword>
<accession>A0ABN7P9Q3</accession>
<evidence type="ECO:0000313" key="3">
    <source>
        <dbReference type="Proteomes" id="UP001153148"/>
    </source>
</evidence>
<proteinExistence type="predicted"/>
<feature type="compositionally biased region" description="Basic and acidic residues" evidence="1">
    <location>
        <begin position="7"/>
        <end position="49"/>
    </location>
</feature>
<comment type="caution">
    <text evidence="2">The sequence shown here is derived from an EMBL/GenBank/DDBJ whole genome shotgun (WGS) entry which is preliminary data.</text>
</comment>
<sequence length="329" mass="36463">MMGRSSKHLEEREKETKEFFKSESEESDTEDKNESRDKETTCNNSREKISSSQSSESNGPLKDSGIQSFSQSEREDTLTVSCDIVEELNTAIVTDCDNSLSTLIHKPSLKNIDDMCGTMNVMSESQELNKIALSNVADTVNDSNIFSVVESEDLVLKFSESQNMSDATKATKEKDDHDRTDENTDEIDCALKSIKDKPSKSSNNKGSEKDICLASFLKDIFSDKSVEDSGDEELEYNKIPAALKKSLALSGIVSAEKGSEGIESVVKDTVTVILGEDELSSAGEKPGTKMLRLRKELQQQISKRKSEEWSRRLQEAQLDNENVPTGIVT</sequence>
<feature type="region of interest" description="Disordered" evidence="1">
    <location>
        <begin position="304"/>
        <end position="329"/>
    </location>
</feature>
<organism evidence="2 3">
    <name type="scientific">Timema podura</name>
    <name type="common">Walking stick</name>
    <dbReference type="NCBI Taxonomy" id="61482"/>
    <lineage>
        <taxon>Eukaryota</taxon>
        <taxon>Metazoa</taxon>
        <taxon>Ecdysozoa</taxon>
        <taxon>Arthropoda</taxon>
        <taxon>Hexapoda</taxon>
        <taxon>Insecta</taxon>
        <taxon>Pterygota</taxon>
        <taxon>Neoptera</taxon>
        <taxon>Polyneoptera</taxon>
        <taxon>Phasmatodea</taxon>
        <taxon>Timematodea</taxon>
        <taxon>Timematoidea</taxon>
        <taxon>Timematidae</taxon>
        <taxon>Timema</taxon>
    </lineage>
</organism>
<feature type="compositionally biased region" description="Basic and acidic residues" evidence="1">
    <location>
        <begin position="304"/>
        <end position="314"/>
    </location>
</feature>
<protein>
    <submittedName>
        <fullName evidence="2">Uncharacterized protein</fullName>
    </submittedName>
</protein>
<evidence type="ECO:0000256" key="1">
    <source>
        <dbReference type="SAM" id="MobiDB-lite"/>
    </source>
</evidence>
<feature type="compositionally biased region" description="Polar residues" evidence="1">
    <location>
        <begin position="317"/>
        <end position="329"/>
    </location>
</feature>
<name>A0ABN7P9Q3_TIMPD</name>
<gene>
    <name evidence="2" type="ORF">TPAB3V08_LOCUS9132</name>
</gene>
<feature type="region of interest" description="Disordered" evidence="1">
    <location>
        <begin position="165"/>
        <end position="184"/>
    </location>
</feature>